<proteinExistence type="predicted"/>
<sequence length="62" mass="6320">MRSNRCAAICASRLVRDTVGTDAITRSRASISFVPACTTPISCPSGISARAAAAGCVMSSSR</sequence>
<organism evidence="1">
    <name type="scientific">uncultured marine virus</name>
    <dbReference type="NCBI Taxonomy" id="186617"/>
    <lineage>
        <taxon>Viruses</taxon>
        <taxon>environmental samples</taxon>
    </lineage>
</organism>
<accession>A0A0F7L588</accession>
<name>A0A0F7L588_9VIRU</name>
<reference evidence="1" key="2">
    <citation type="submission" date="2015-03" db="EMBL/GenBank/DDBJ databases">
        <authorList>
            <person name="Chow C.-E.T."/>
            <person name="Winget D.M."/>
            <person name="White R.A.III."/>
            <person name="Hallam S.J."/>
            <person name="Suttle C.A."/>
        </authorList>
    </citation>
    <scope>NUCLEOTIDE SEQUENCE</scope>
    <source>
        <strain evidence="1">Anoxic2_1</strain>
    </source>
</reference>
<dbReference type="EMBL" id="KR029585">
    <property type="protein sequence ID" value="AKH46663.1"/>
    <property type="molecule type" value="Genomic_DNA"/>
</dbReference>
<evidence type="ECO:0000313" key="1">
    <source>
        <dbReference type="EMBL" id="AKH46663.1"/>
    </source>
</evidence>
<protein>
    <submittedName>
        <fullName evidence="1">Uncharacterized protein</fullName>
    </submittedName>
</protein>
<reference evidence="1" key="1">
    <citation type="journal article" date="2015" name="Front. Microbiol.">
        <title>Combining genomic sequencing methods to explore viral diversity and reveal potential virus-host interactions.</title>
        <authorList>
            <person name="Chow C.E."/>
            <person name="Winget D.M."/>
            <person name="White R.A.III."/>
            <person name="Hallam S.J."/>
            <person name="Suttle C.A."/>
        </authorList>
    </citation>
    <scope>NUCLEOTIDE SEQUENCE</scope>
    <source>
        <strain evidence="1">Anoxic2_1</strain>
    </source>
</reference>